<evidence type="ECO:0000313" key="5">
    <source>
        <dbReference type="EMBL" id="SFU14698.1"/>
    </source>
</evidence>
<organism evidence="5 6">
    <name type="scientific">Pseudovibrio denitrificans</name>
    <dbReference type="NCBI Taxonomy" id="258256"/>
    <lineage>
        <taxon>Bacteria</taxon>
        <taxon>Pseudomonadati</taxon>
        <taxon>Pseudomonadota</taxon>
        <taxon>Alphaproteobacteria</taxon>
        <taxon>Hyphomicrobiales</taxon>
        <taxon>Stappiaceae</taxon>
        <taxon>Pseudovibrio</taxon>
    </lineage>
</organism>
<dbReference type="Pfam" id="PF00532">
    <property type="entry name" value="Peripla_BP_1"/>
    <property type="match status" value="1"/>
</dbReference>
<keyword evidence="2" id="KW-0238">DNA-binding</keyword>
<dbReference type="SUPFAM" id="SSF53822">
    <property type="entry name" value="Periplasmic binding protein-like I"/>
    <property type="match status" value="1"/>
</dbReference>
<dbReference type="PANTHER" id="PTHR30146">
    <property type="entry name" value="LACI-RELATED TRANSCRIPTIONAL REPRESSOR"/>
    <property type="match status" value="1"/>
</dbReference>
<dbReference type="InterPro" id="IPR000843">
    <property type="entry name" value="HTH_LacI"/>
</dbReference>
<dbReference type="SUPFAM" id="SSF47413">
    <property type="entry name" value="lambda repressor-like DNA-binding domains"/>
    <property type="match status" value="1"/>
</dbReference>
<keyword evidence="1" id="KW-0805">Transcription regulation</keyword>
<dbReference type="Pfam" id="PF00356">
    <property type="entry name" value="LacI"/>
    <property type="match status" value="1"/>
</dbReference>
<evidence type="ECO:0000256" key="2">
    <source>
        <dbReference type="ARBA" id="ARBA00023125"/>
    </source>
</evidence>
<evidence type="ECO:0000259" key="4">
    <source>
        <dbReference type="PROSITE" id="PS50932"/>
    </source>
</evidence>
<dbReference type="RefSeq" id="WP_054784172.1">
    <property type="nucleotide sequence ID" value="NZ_FPBD01000010.1"/>
</dbReference>
<evidence type="ECO:0000256" key="1">
    <source>
        <dbReference type="ARBA" id="ARBA00023015"/>
    </source>
</evidence>
<keyword evidence="6" id="KW-1185">Reference proteome</keyword>
<dbReference type="PROSITE" id="PS50932">
    <property type="entry name" value="HTH_LACI_2"/>
    <property type="match status" value="1"/>
</dbReference>
<keyword evidence="3" id="KW-0804">Transcription</keyword>
<dbReference type="InterPro" id="IPR001761">
    <property type="entry name" value="Peripla_BP/Lac1_sug-bd_dom"/>
</dbReference>
<protein>
    <submittedName>
        <fullName evidence="5">Transcriptional regulator, LacI family</fullName>
    </submittedName>
</protein>
<dbReference type="SMART" id="SM00354">
    <property type="entry name" value="HTH_LACI"/>
    <property type="match status" value="1"/>
</dbReference>
<evidence type="ECO:0000313" key="6">
    <source>
        <dbReference type="Proteomes" id="UP000183371"/>
    </source>
</evidence>
<name>A0A1I7DSM2_9HYPH</name>
<dbReference type="CDD" id="cd06267">
    <property type="entry name" value="PBP1_LacI_sugar_binding-like"/>
    <property type="match status" value="1"/>
</dbReference>
<dbReference type="Gene3D" id="1.10.260.40">
    <property type="entry name" value="lambda repressor-like DNA-binding domains"/>
    <property type="match status" value="1"/>
</dbReference>
<sequence length="334" mass="35470">MVTITDIANRAGVSPSVVSRIVNGDKKLRVSAATRARVQAIIEETGYKPNVAARSLRSSETGLLALVVHDITNPVYSEIVAGAQAGASEFDKIILVGEADSLGANVSKIESLIAGGGVDGLILQGAGTELDKAIEHAVSRKIPLVFLQSGDINIAPVLRMDDLLAGKMATQYLIDHGHKNIGVISTKRNLQFSEARLDGWKQALLEASLPISESAIAAANPNYESGYHAAKELFEQRPDITAILVSNAMSAVGALAYLNDAGKRVPEDVSVIGINDVNLAEFVRPALTVVKMPLRTMGLEAVRMICSGKTSSNKKLEILDQAPLLVERSSVSKR</sequence>
<reference evidence="6" key="1">
    <citation type="submission" date="2016-10" db="EMBL/GenBank/DDBJ databases">
        <authorList>
            <person name="Varghese N."/>
            <person name="Submissions S."/>
        </authorList>
    </citation>
    <scope>NUCLEOTIDE SEQUENCE [LARGE SCALE GENOMIC DNA]</scope>
    <source>
        <strain evidence="6">DSM 17465</strain>
    </source>
</reference>
<dbReference type="Proteomes" id="UP000183371">
    <property type="component" value="Unassembled WGS sequence"/>
</dbReference>
<dbReference type="GO" id="GO:0003700">
    <property type="term" value="F:DNA-binding transcription factor activity"/>
    <property type="evidence" value="ECO:0007669"/>
    <property type="project" value="TreeGrafter"/>
</dbReference>
<dbReference type="Gene3D" id="3.40.50.2300">
    <property type="match status" value="2"/>
</dbReference>
<accession>A0A1I7DSM2</accession>
<dbReference type="EMBL" id="FPBD01000010">
    <property type="protein sequence ID" value="SFU14698.1"/>
    <property type="molecule type" value="Genomic_DNA"/>
</dbReference>
<dbReference type="GO" id="GO:0000976">
    <property type="term" value="F:transcription cis-regulatory region binding"/>
    <property type="evidence" value="ECO:0007669"/>
    <property type="project" value="TreeGrafter"/>
</dbReference>
<dbReference type="PANTHER" id="PTHR30146:SF109">
    <property type="entry name" value="HTH-TYPE TRANSCRIPTIONAL REGULATOR GALS"/>
    <property type="match status" value="1"/>
</dbReference>
<evidence type="ECO:0000256" key="3">
    <source>
        <dbReference type="ARBA" id="ARBA00023163"/>
    </source>
</evidence>
<dbReference type="AlphaFoldDB" id="A0A1I7DSM2"/>
<dbReference type="CDD" id="cd01392">
    <property type="entry name" value="HTH_LacI"/>
    <property type="match status" value="1"/>
</dbReference>
<dbReference type="InterPro" id="IPR010982">
    <property type="entry name" value="Lambda_DNA-bd_dom_sf"/>
</dbReference>
<gene>
    <name evidence="5" type="ORF">SAMN05444141_11047</name>
</gene>
<proteinExistence type="predicted"/>
<feature type="domain" description="HTH lacI-type" evidence="4">
    <location>
        <begin position="2"/>
        <end position="58"/>
    </location>
</feature>
<dbReference type="InterPro" id="IPR028082">
    <property type="entry name" value="Peripla_BP_I"/>
</dbReference>